<dbReference type="PROSITE" id="PS50056">
    <property type="entry name" value="TYR_PHOSPHATASE_2"/>
    <property type="match status" value="1"/>
</dbReference>
<sequence>MSSVTALSLSEIVDDSRRLVSFESVHNFRDLGGYELGDGRTIGWGRLFRADGLYRLTDDDLDIMDALGIRTVIDLRSSGEVDSHGRYPVEKHPVAFHHLPIIDATWMQDEVPEFTDDEQGGIDFLVWAYRDMLAKGADRFAHAIRLLAIPQAAPAVFHCAAGKDRTGIMAALILAGLGVDEEIVAADYGLTAAAMDRMRAWVLANHPEMADQMGETPSFMLAARPEAIRQIMLDLRTEHGSVRDFLSAIGVGTAQLDALADALTL</sequence>
<dbReference type="EMBL" id="AP012057">
    <property type="protein sequence ID" value="BAN04109.1"/>
    <property type="molecule type" value="Genomic_DNA"/>
</dbReference>
<name>A0A6C7EG17_ILUCY</name>
<dbReference type="PROSITE" id="PS00383">
    <property type="entry name" value="TYR_PHOSPHATASE_1"/>
    <property type="match status" value="1"/>
</dbReference>
<dbReference type="InterPro" id="IPR016130">
    <property type="entry name" value="Tyr_Pase_AS"/>
</dbReference>
<feature type="domain" description="Tyrosine specific protein phosphatases" evidence="2">
    <location>
        <begin position="138"/>
        <end position="180"/>
    </location>
</feature>
<accession>A0A6C7EG17</accession>
<dbReference type="AlphaFoldDB" id="A0A6C7EG17"/>
<dbReference type="InterPro" id="IPR029021">
    <property type="entry name" value="Prot-tyrosine_phosphatase-like"/>
</dbReference>
<protein>
    <recommendedName>
        <fullName evidence="2">Tyrosine specific protein phosphatases domain-containing protein</fullName>
    </recommendedName>
</protein>
<dbReference type="PANTHER" id="PTHR31126:SF1">
    <property type="entry name" value="TYROSINE SPECIFIC PROTEIN PHOSPHATASES DOMAIN-CONTAINING PROTEIN"/>
    <property type="match status" value="1"/>
</dbReference>
<keyword evidence="4" id="KW-1185">Reference proteome</keyword>
<keyword evidence="3" id="KW-0378">Hydrolase</keyword>
<comment type="similarity">
    <text evidence="1">Belongs to the protein-tyrosine phosphatase family.</text>
</comment>
<dbReference type="Gene3D" id="3.90.190.10">
    <property type="entry name" value="Protein tyrosine phosphatase superfamily"/>
    <property type="match status" value="1"/>
</dbReference>
<evidence type="ECO:0000313" key="4">
    <source>
        <dbReference type="Proteomes" id="UP000011863"/>
    </source>
</evidence>
<dbReference type="InterPro" id="IPR000387">
    <property type="entry name" value="Tyr_Pase_dom"/>
</dbReference>
<organism evidence="3 4">
    <name type="scientific">Ilumatobacter coccineus (strain NBRC 103263 / KCTC 29153 / YM16-304)</name>
    <dbReference type="NCBI Taxonomy" id="1313172"/>
    <lineage>
        <taxon>Bacteria</taxon>
        <taxon>Bacillati</taxon>
        <taxon>Actinomycetota</taxon>
        <taxon>Acidimicrobiia</taxon>
        <taxon>Acidimicrobiales</taxon>
        <taxon>Ilumatobacteraceae</taxon>
        <taxon>Ilumatobacter</taxon>
    </lineage>
</organism>
<proteinExistence type="inferred from homology"/>
<gene>
    <name evidence="3" type="ORF">YM304_37950</name>
</gene>
<dbReference type="GO" id="GO:0004721">
    <property type="term" value="F:phosphoprotein phosphatase activity"/>
    <property type="evidence" value="ECO:0007669"/>
    <property type="project" value="InterPro"/>
</dbReference>
<reference evidence="3 4" key="1">
    <citation type="journal article" date="2013" name="Int. J. Syst. Evol. Microbiol.">
        <title>Ilumatobacter nonamiense sp. nov. and Ilumatobacter coccineum sp. nov., isolated from seashore sand.</title>
        <authorList>
            <person name="Matsumoto A."/>
            <person name="Kasai H."/>
            <person name="Matsuo Y."/>
            <person name="Shizuri Y."/>
            <person name="Ichikawa N."/>
            <person name="Fujita N."/>
            <person name="Omura S."/>
            <person name="Takahashi Y."/>
        </authorList>
    </citation>
    <scope>NUCLEOTIDE SEQUENCE [LARGE SCALE GENOMIC DNA]</scope>
    <source>
        <strain evidence="4">NBRC 103263 / KCTC 29153 / YM16-304</strain>
    </source>
</reference>
<dbReference type="SUPFAM" id="SSF52799">
    <property type="entry name" value="(Phosphotyrosine protein) phosphatases II"/>
    <property type="match status" value="1"/>
</dbReference>
<dbReference type="PANTHER" id="PTHR31126">
    <property type="entry name" value="TYROSINE-PROTEIN PHOSPHATASE"/>
    <property type="match status" value="1"/>
</dbReference>
<dbReference type="OrthoDB" id="1188001at2"/>
<dbReference type="KEGG" id="aym:YM304_37950"/>
<dbReference type="InterPro" id="IPR026893">
    <property type="entry name" value="Tyr/Ser_Pase_IphP-type"/>
</dbReference>
<evidence type="ECO:0000256" key="1">
    <source>
        <dbReference type="ARBA" id="ARBA00009580"/>
    </source>
</evidence>
<evidence type="ECO:0000259" key="2">
    <source>
        <dbReference type="PROSITE" id="PS50056"/>
    </source>
</evidence>
<dbReference type="Proteomes" id="UP000011863">
    <property type="component" value="Chromosome"/>
</dbReference>
<dbReference type="Pfam" id="PF13350">
    <property type="entry name" value="Y_phosphatase3"/>
    <property type="match status" value="1"/>
</dbReference>
<evidence type="ECO:0000313" key="3">
    <source>
        <dbReference type="EMBL" id="BAN04109.1"/>
    </source>
</evidence>